<keyword evidence="1" id="KW-0653">Protein transport</keyword>
<dbReference type="Proteomes" id="UP000245783">
    <property type="component" value="Unassembled WGS sequence"/>
</dbReference>
<evidence type="ECO:0000256" key="3">
    <source>
        <dbReference type="SAM" id="Phobius"/>
    </source>
</evidence>
<reference evidence="4 5" key="1">
    <citation type="journal article" date="2018" name="Mol. Biol. Evol.">
        <title>Broad Genomic Sampling Reveals a Smut Pathogenic Ancestry of the Fungal Clade Ustilaginomycotina.</title>
        <authorList>
            <person name="Kijpornyongpan T."/>
            <person name="Mondo S.J."/>
            <person name="Barry K."/>
            <person name="Sandor L."/>
            <person name="Lee J."/>
            <person name="Lipzen A."/>
            <person name="Pangilinan J."/>
            <person name="LaButti K."/>
            <person name="Hainaut M."/>
            <person name="Henrissat B."/>
            <person name="Grigoriev I.V."/>
            <person name="Spatafora J.W."/>
            <person name="Aime M.C."/>
        </authorList>
    </citation>
    <scope>NUCLEOTIDE SEQUENCE [LARGE SCALE GENOMIC DNA]</scope>
    <source>
        <strain evidence="4 5">MCA 4658</strain>
    </source>
</reference>
<organism evidence="4 5">
    <name type="scientific">Ceraceosorus guamensis</name>
    <dbReference type="NCBI Taxonomy" id="1522189"/>
    <lineage>
        <taxon>Eukaryota</taxon>
        <taxon>Fungi</taxon>
        <taxon>Dikarya</taxon>
        <taxon>Basidiomycota</taxon>
        <taxon>Ustilaginomycotina</taxon>
        <taxon>Exobasidiomycetes</taxon>
        <taxon>Ceraceosorales</taxon>
        <taxon>Ceraceosoraceae</taxon>
        <taxon>Ceraceosorus</taxon>
    </lineage>
</organism>
<dbReference type="GO" id="GO:0005102">
    <property type="term" value="F:signaling receptor binding"/>
    <property type="evidence" value="ECO:0007669"/>
    <property type="project" value="TreeGrafter"/>
</dbReference>
<dbReference type="RefSeq" id="XP_025366765.1">
    <property type="nucleotide sequence ID" value="XM_025516473.1"/>
</dbReference>
<dbReference type="EMBL" id="KZ819456">
    <property type="protein sequence ID" value="PWN39605.1"/>
    <property type="molecule type" value="Genomic_DNA"/>
</dbReference>
<feature type="compositionally biased region" description="Low complexity" evidence="2">
    <location>
        <begin position="468"/>
        <end position="477"/>
    </location>
</feature>
<keyword evidence="3" id="KW-0812">Transmembrane</keyword>
<keyword evidence="5" id="KW-1185">Reference proteome</keyword>
<gene>
    <name evidence="4" type="ORF">IE81DRAFT_350037</name>
</gene>
<name>A0A316VVY6_9BASI</name>
<feature type="compositionally biased region" description="Low complexity" evidence="2">
    <location>
        <begin position="559"/>
        <end position="581"/>
    </location>
</feature>
<dbReference type="InterPro" id="IPR025655">
    <property type="entry name" value="PEX14"/>
</dbReference>
<dbReference type="OrthoDB" id="3366426at2759"/>
<comment type="function">
    <text evidence="1">Component of the PEX13-PEX14 docking complex, a translocon channel that specifically mediates the import of peroxisomal cargo proteins bound to PEX5 receptor. The PEX13-PEX14 docking complex forms a large import pore which can be opened to a diameter of about 9 nm. Mechanistically, PEX5 receptor along with cargo proteins associates with the PEX14 subunit of the PEX13-PEX14 docking complex in the cytosol, leading to the insertion of the receptor into the organelle membrane with the concomitant translocation of the cargo into the peroxisome matrix.</text>
</comment>
<comment type="subcellular location">
    <subcellularLocation>
        <location evidence="1">Peroxisome membrane</location>
    </subcellularLocation>
</comment>
<dbReference type="GO" id="GO:1990429">
    <property type="term" value="C:peroxisomal importomer complex"/>
    <property type="evidence" value="ECO:0007669"/>
    <property type="project" value="TreeGrafter"/>
</dbReference>
<keyword evidence="3" id="KW-1133">Transmembrane helix</keyword>
<feature type="region of interest" description="Disordered" evidence="2">
    <location>
        <begin position="527"/>
        <end position="584"/>
    </location>
</feature>
<keyword evidence="1" id="KW-0813">Transport</keyword>
<keyword evidence="1 3" id="KW-0472">Membrane</keyword>
<feature type="compositionally biased region" description="Basic residues" evidence="2">
    <location>
        <begin position="444"/>
        <end position="456"/>
    </location>
</feature>
<feature type="region of interest" description="Disordered" evidence="2">
    <location>
        <begin position="377"/>
        <end position="498"/>
    </location>
</feature>
<feature type="compositionally biased region" description="Basic and acidic residues" evidence="2">
    <location>
        <begin position="55"/>
        <end position="66"/>
    </location>
</feature>
<evidence type="ECO:0000313" key="4">
    <source>
        <dbReference type="EMBL" id="PWN39605.1"/>
    </source>
</evidence>
<dbReference type="AlphaFoldDB" id="A0A316VVY6"/>
<feature type="region of interest" description="Disordered" evidence="2">
    <location>
        <begin position="286"/>
        <end position="334"/>
    </location>
</feature>
<dbReference type="GO" id="GO:0016560">
    <property type="term" value="P:protein import into peroxisome matrix, docking"/>
    <property type="evidence" value="ECO:0007669"/>
    <property type="project" value="UniProtKB-UniRule"/>
</dbReference>
<feature type="compositionally biased region" description="Polar residues" evidence="2">
    <location>
        <begin position="1"/>
        <end position="20"/>
    </location>
</feature>
<accession>A0A316VVY6</accession>
<dbReference type="GeneID" id="37038343"/>
<evidence type="ECO:0000313" key="5">
    <source>
        <dbReference type="Proteomes" id="UP000245783"/>
    </source>
</evidence>
<keyword evidence="1" id="KW-0576">Peroxisome</keyword>
<feature type="compositionally biased region" description="Acidic residues" evidence="2">
    <location>
        <begin position="250"/>
        <end position="265"/>
    </location>
</feature>
<sequence length="604" mass="63934">MTDPSGSSPARAEPQSSIVNDYSGRSEEQQQHAQAVRFLTSLRAHQSTVVAGSAKSEEEVRSEQRGFLKAKGLSEDQIDAAFREAERPASDAMAGQAAPAPAQTSIAAETREENQAWRAAATAFNDPLHAAPGSTLLPLPSKDYPASPLALYYEQRNGRAQESVPTTPRDRYKVLLRFFATLSYASVLGGGIAAVAVALYRAYILPRLTETLSARSALLKHHHTQYGSLLEKIRLVGKQAIGGPVRAESADEPADVAPETAEEDRDGIATAVKKVTFSDEVERDDALKSETAVGPLADPSVEEKETKSAMKKSASSTSISSDLRSPKKSVAGLDAEGEAVVAVEKQEQEPLKPIYLFDDLCASLTRLSTALKGELGATDAGARGSKAPSRSRLPPNLGSKQATVFSESSADEDWESSLSASEGEGAHAEEEEDELEFDPFAPIPRRHASSKVRRRVGPSSRMGGGKHSPSPLSNSSSDVHTIRQGQGQAHASSSNPKELYSRLSNLNSYINAQSFLSSTNDVGRYNGPLGISNPSSTSTPSGYLSASASENESPFKARGTATAATVTSGSGATDTSAAPTAVRPTDVNQVKAEIRSLKGLLLSR</sequence>
<feature type="transmembrane region" description="Helical" evidence="3">
    <location>
        <begin position="178"/>
        <end position="203"/>
    </location>
</feature>
<feature type="region of interest" description="Disordered" evidence="2">
    <location>
        <begin position="244"/>
        <end position="265"/>
    </location>
</feature>
<evidence type="ECO:0000256" key="1">
    <source>
        <dbReference type="RuleBase" id="RU367032"/>
    </source>
</evidence>
<feature type="compositionally biased region" description="Polar residues" evidence="2">
    <location>
        <begin position="532"/>
        <end position="552"/>
    </location>
</feature>
<dbReference type="InParanoid" id="A0A316VVY6"/>
<proteinExistence type="inferred from homology"/>
<protein>
    <recommendedName>
        <fullName evidence="1">Peroxisomal membrane protein PEX14</fullName>
    </recommendedName>
    <alternativeName>
        <fullName evidence="1">Peroxin-14</fullName>
    </alternativeName>
</protein>
<dbReference type="PANTHER" id="PTHR23058">
    <property type="entry name" value="PEROXISOMAL MEMBRANE PROTEIN PEX14"/>
    <property type="match status" value="1"/>
</dbReference>
<feature type="region of interest" description="Disordered" evidence="2">
    <location>
        <begin position="1"/>
        <end position="73"/>
    </location>
</feature>
<feature type="compositionally biased region" description="Polar residues" evidence="2">
    <location>
        <begin position="483"/>
        <end position="498"/>
    </location>
</feature>
<comment type="similarity">
    <text evidence="1">Belongs to the peroxin-14 family.</text>
</comment>
<evidence type="ECO:0000256" key="2">
    <source>
        <dbReference type="SAM" id="MobiDB-lite"/>
    </source>
</evidence>
<feature type="compositionally biased region" description="Low complexity" evidence="2">
    <location>
        <begin position="311"/>
        <end position="321"/>
    </location>
</feature>
<dbReference type="InterPro" id="IPR036388">
    <property type="entry name" value="WH-like_DNA-bd_sf"/>
</dbReference>
<dbReference type="GO" id="GO:0005778">
    <property type="term" value="C:peroxisomal membrane"/>
    <property type="evidence" value="ECO:0007669"/>
    <property type="project" value="UniProtKB-SubCell"/>
</dbReference>
<dbReference type="PANTHER" id="PTHR23058:SF0">
    <property type="entry name" value="PEROXISOMAL MEMBRANE PROTEIN PEX14"/>
    <property type="match status" value="1"/>
</dbReference>
<dbReference type="Gene3D" id="1.10.10.10">
    <property type="entry name" value="Winged helix-like DNA-binding domain superfamily/Winged helix DNA-binding domain"/>
    <property type="match status" value="1"/>
</dbReference>